<dbReference type="Proteomes" id="UP000001919">
    <property type="component" value="Chromosome"/>
</dbReference>
<accession>C7MGA5</accession>
<feature type="domain" description="ABC3 transporter permease C-terminal" evidence="7">
    <location>
        <begin position="72"/>
        <end position="180"/>
    </location>
</feature>
<keyword evidence="9" id="KW-1185">Reference proteome</keyword>
<feature type="transmembrane region" description="Helical" evidence="6">
    <location>
        <begin position="326"/>
        <end position="346"/>
    </location>
</feature>
<evidence type="ECO:0000256" key="6">
    <source>
        <dbReference type="SAM" id="Phobius"/>
    </source>
</evidence>
<proteinExistence type="predicted"/>
<dbReference type="EMBL" id="CP001643">
    <property type="protein sequence ID" value="ACU86338.1"/>
    <property type="molecule type" value="Genomic_DNA"/>
</dbReference>
<evidence type="ECO:0000256" key="2">
    <source>
        <dbReference type="ARBA" id="ARBA00022475"/>
    </source>
</evidence>
<dbReference type="AlphaFoldDB" id="C7MGA5"/>
<dbReference type="KEGG" id="bfa:Bfae_25570"/>
<keyword evidence="5 6" id="KW-0472">Membrane</keyword>
<feature type="transmembrane region" description="Helical" evidence="6">
    <location>
        <begin position="113"/>
        <end position="143"/>
    </location>
</feature>
<evidence type="ECO:0000313" key="9">
    <source>
        <dbReference type="Proteomes" id="UP000001919"/>
    </source>
</evidence>
<dbReference type="OrthoDB" id="5118998at2"/>
<dbReference type="HOGENOM" id="CLU_019122_1_1_11"/>
<dbReference type="eggNOG" id="COG0577">
    <property type="taxonomic scope" value="Bacteria"/>
</dbReference>
<dbReference type="STRING" id="446465.Bfae_25570"/>
<keyword evidence="4 6" id="KW-1133">Transmembrane helix</keyword>
<feature type="transmembrane region" description="Helical" evidence="6">
    <location>
        <begin position="163"/>
        <end position="192"/>
    </location>
</feature>
<evidence type="ECO:0000259" key="7">
    <source>
        <dbReference type="Pfam" id="PF02687"/>
    </source>
</evidence>
<feature type="transmembrane region" description="Helical" evidence="6">
    <location>
        <begin position="236"/>
        <end position="269"/>
    </location>
</feature>
<feature type="transmembrane region" description="Helical" evidence="6">
    <location>
        <begin position="384"/>
        <end position="408"/>
    </location>
</feature>
<feature type="transmembrane region" description="Helical" evidence="6">
    <location>
        <begin position="290"/>
        <end position="314"/>
    </location>
</feature>
<evidence type="ECO:0000256" key="4">
    <source>
        <dbReference type="ARBA" id="ARBA00022989"/>
    </source>
</evidence>
<keyword evidence="3 6" id="KW-0812">Transmembrane</keyword>
<feature type="transmembrane region" description="Helical" evidence="6">
    <location>
        <begin position="21"/>
        <end position="45"/>
    </location>
</feature>
<keyword evidence="2" id="KW-1003">Cell membrane</keyword>
<evidence type="ECO:0000256" key="5">
    <source>
        <dbReference type="ARBA" id="ARBA00023136"/>
    </source>
</evidence>
<dbReference type="Pfam" id="PF02687">
    <property type="entry name" value="FtsX"/>
    <property type="match status" value="1"/>
</dbReference>
<reference evidence="8 9" key="1">
    <citation type="journal article" date="2009" name="Stand. Genomic Sci.">
        <title>Complete genome sequence of Brachybacterium faecium type strain (Schefferle 6-10).</title>
        <authorList>
            <person name="Lapidus A."/>
            <person name="Pukall R."/>
            <person name="Labuttii K."/>
            <person name="Copeland A."/>
            <person name="Del Rio T.G."/>
            <person name="Nolan M."/>
            <person name="Chen F."/>
            <person name="Lucas S."/>
            <person name="Tice H."/>
            <person name="Cheng J.F."/>
            <person name="Bruce D."/>
            <person name="Goodwin L."/>
            <person name="Pitluck S."/>
            <person name="Rohde M."/>
            <person name="Goker M."/>
            <person name="Pati A."/>
            <person name="Ivanova N."/>
            <person name="Mavrommatis K."/>
            <person name="Chen A."/>
            <person name="Palaniappan K."/>
            <person name="D'haeseleer P."/>
            <person name="Chain P."/>
            <person name="Bristow J."/>
            <person name="Eisen J.A."/>
            <person name="Markowitz V."/>
            <person name="Hugenholtz P."/>
            <person name="Kyrpides N.C."/>
            <person name="Klenk H.P."/>
        </authorList>
    </citation>
    <scope>NUCLEOTIDE SEQUENCE [LARGE SCALE GENOMIC DNA]</scope>
    <source>
        <strain evidence="9">ATCC 43885 / DSM 4810 / JCM 11609 / LMG 19847 / NBRC 14762 / NCIMB 9860 / 6-10</strain>
    </source>
</reference>
<evidence type="ECO:0000313" key="8">
    <source>
        <dbReference type="EMBL" id="ACU86338.1"/>
    </source>
</evidence>
<protein>
    <submittedName>
        <fullName evidence="8">Predicted permease</fullName>
    </submittedName>
</protein>
<feature type="transmembrane region" description="Helical" evidence="6">
    <location>
        <begin position="204"/>
        <end position="224"/>
    </location>
</feature>
<sequence length="450" mass="45675">MNALLASAPLLLRRRGALADILPVIAFAAATAITATVLGGAAAFVGRMPEGSGIGMSAEESLMPFLVTCAFTASVLLIPSAVGLGGSAARLSLARREKDLATTRLIGGTSAQVGAVAVLDVAAQALVGAFIGVGLHLAVTPALTHLDFGITPFTVADLLMPVWAYPLVALGMVLLAAGSAGVSLTGVVLSPLGVARDSRVVRMSVVRVVLWALLILGFFVFMQIGGTLLGQFADGMALLAVMAVFVGLIVAGMNVVGPFIVWIVARALAKSAPLPSVMVGARRLAADPRAGWRSVSGITFALVIAGFLTIIALLARGTDPEEAMMATAMSTGGILTLGIAAVLAAVSTGVTQTARVIDQAPVLRSQHIAGAEVAQLHRARIAEILVPVVLSSLLATLTALLVILAVFGGAPQDPQVAVQYGISVLAAYALVIAAVLVASPLVKRFALRAA</sequence>
<dbReference type="InterPro" id="IPR003838">
    <property type="entry name" value="ABC3_permease_C"/>
</dbReference>
<feature type="transmembrane region" description="Helical" evidence="6">
    <location>
        <begin position="420"/>
        <end position="442"/>
    </location>
</feature>
<dbReference type="GO" id="GO:0005886">
    <property type="term" value="C:plasma membrane"/>
    <property type="evidence" value="ECO:0007669"/>
    <property type="project" value="UniProtKB-SubCell"/>
</dbReference>
<evidence type="ECO:0000256" key="3">
    <source>
        <dbReference type="ARBA" id="ARBA00022692"/>
    </source>
</evidence>
<gene>
    <name evidence="8" type="ordered locus">Bfae_25570</name>
</gene>
<name>C7MGA5_BRAFD</name>
<evidence type="ECO:0000256" key="1">
    <source>
        <dbReference type="ARBA" id="ARBA00004651"/>
    </source>
</evidence>
<dbReference type="PATRIC" id="fig|446465.5.peg.2531"/>
<feature type="transmembrane region" description="Helical" evidence="6">
    <location>
        <begin position="65"/>
        <end position="93"/>
    </location>
</feature>
<comment type="subcellular location">
    <subcellularLocation>
        <location evidence="1">Cell membrane</location>
        <topology evidence="1">Multi-pass membrane protein</topology>
    </subcellularLocation>
</comment>
<organism evidence="8 9">
    <name type="scientific">Brachybacterium faecium (strain ATCC 43885 / DSM 4810 / JCM 11609 / LMG 19847 / NBRC 14762 / NCIMB 9860 / 6-10)</name>
    <dbReference type="NCBI Taxonomy" id="446465"/>
    <lineage>
        <taxon>Bacteria</taxon>
        <taxon>Bacillati</taxon>
        <taxon>Actinomycetota</taxon>
        <taxon>Actinomycetes</taxon>
        <taxon>Micrococcales</taxon>
        <taxon>Dermabacteraceae</taxon>
        <taxon>Brachybacterium</taxon>
    </lineage>
</organism>